<reference evidence="9" key="1">
    <citation type="submission" date="2023-06" db="EMBL/GenBank/DDBJ databases">
        <title>Survivors Of The Sea: Transcriptome response of Skeletonema marinoi to long-term dormancy.</title>
        <authorList>
            <person name="Pinder M.I.M."/>
            <person name="Kourtchenko O."/>
            <person name="Robertson E.K."/>
            <person name="Larsson T."/>
            <person name="Maumus F."/>
            <person name="Osuna-Cruz C.M."/>
            <person name="Vancaester E."/>
            <person name="Stenow R."/>
            <person name="Vandepoele K."/>
            <person name="Ploug H."/>
            <person name="Bruchert V."/>
            <person name="Godhe A."/>
            <person name="Topel M."/>
        </authorList>
    </citation>
    <scope>NUCLEOTIDE SEQUENCE</scope>
    <source>
        <strain evidence="9">R05AC</strain>
    </source>
</reference>
<proteinExistence type="predicted"/>
<evidence type="ECO:0000256" key="1">
    <source>
        <dbReference type="ARBA" id="ARBA00004123"/>
    </source>
</evidence>
<comment type="caution">
    <text evidence="9">The sequence shown here is derived from an EMBL/GenBank/DDBJ whole genome shotgun (WGS) entry which is preliminary data.</text>
</comment>
<keyword evidence="10" id="KW-1185">Reference proteome</keyword>
<dbReference type="InterPro" id="IPR013632">
    <property type="entry name" value="Rad51_C"/>
</dbReference>
<dbReference type="EMBL" id="JATAAI010000012">
    <property type="protein sequence ID" value="KAK1741653.1"/>
    <property type="molecule type" value="Genomic_DNA"/>
</dbReference>
<evidence type="ECO:0000256" key="3">
    <source>
        <dbReference type="ARBA" id="ARBA00022763"/>
    </source>
</evidence>
<dbReference type="InterPro" id="IPR027417">
    <property type="entry name" value="P-loop_NTPase"/>
</dbReference>
<feature type="domain" description="RecA family profile 1" evidence="8">
    <location>
        <begin position="162"/>
        <end position="384"/>
    </location>
</feature>
<dbReference type="GO" id="GO:0005524">
    <property type="term" value="F:ATP binding"/>
    <property type="evidence" value="ECO:0007669"/>
    <property type="project" value="UniProtKB-KW"/>
</dbReference>
<dbReference type="GO" id="GO:0033065">
    <property type="term" value="C:Rad51C-XRCC3 complex"/>
    <property type="evidence" value="ECO:0007669"/>
    <property type="project" value="TreeGrafter"/>
</dbReference>
<dbReference type="SUPFAM" id="SSF52540">
    <property type="entry name" value="P-loop containing nucleoside triphosphate hydrolases"/>
    <property type="match status" value="1"/>
</dbReference>
<evidence type="ECO:0000256" key="5">
    <source>
        <dbReference type="ARBA" id="ARBA00023204"/>
    </source>
</evidence>
<dbReference type="PANTHER" id="PTHR46239:SF1">
    <property type="entry name" value="DNA REPAIR PROTEIN RAD51 HOMOLOG 3"/>
    <property type="match status" value="1"/>
</dbReference>
<evidence type="ECO:0000313" key="9">
    <source>
        <dbReference type="EMBL" id="KAK1741653.1"/>
    </source>
</evidence>
<keyword evidence="2" id="KW-0547">Nucleotide-binding</keyword>
<dbReference type="PANTHER" id="PTHR46239">
    <property type="entry name" value="DNA REPAIR PROTEIN RAD51 HOMOLOG 3 RAD51C"/>
    <property type="match status" value="1"/>
</dbReference>
<keyword evidence="6" id="KW-0539">Nucleus</keyword>
<dbReference type="GO" id="GO:0140664">
    <property type="term" value="F:ATP-dependent DNA damage sensor activity"/>
    <property type="evidence" value="ECO:0007669"/>
    <property type="project" value="InterPro"/>
</dbReference>
<evidence type="ECO:0000256" key="2">
    <source>
        <dbReference type="ARBA" id="ARBA00022741"/>
    </source>
</evidence>
<comment type="subcellular location">
    <subcellularLocation>
        <location evidence="1">Nucleus</location>
    </subcellularLocation>
</comment>
<dbReference type="PROSITE" id="PS50162">
    <property type="entry name" value="RECA_2"/>
    <property type="match status" value="1"/>
</dbReference>
<accession>A0AAD8Y8K6</accession>
<dbReference type="AlphaFoldDB" id="A0AAD8Y8K6"/>
<name>A0AAD8Y8K6_9STRA</name>
<dbReference type="GO" id="GO:0000707">
    <property type="term" value="P:meiotic DNA recombinase assembly"/>
    <property type="evidence" value="ECO:0007669"/>
    <property type="project" value="TreeGrafter"/>
</dbReference>
<dbReference type="InterPro" id="IPR052093">
    <property type="entry name" value="HR_Repair_Mediator"/>
</dbReference>
<evidence type="ECO:0000256" key="6">
    <source>
        <dbReference type="ARBA" id="ARBA00023242"/>
    </source>
</evidence>
<gene>
    <name evidence="9" type="ORF">QTG54_007226</name>
</gene>
<protein>
    <recommendedName>
        <fullName evidence="7">DNA repair protein RAD51 homolog 3</fullName>
    </recommendedName>
</protein>
<keyword evidence="4" id="KW-0067">ATP-binding</keyword>
<evidence type="ECO:0000313" key="10">
    <source>
        <dbReference type="Proteomes" id="UP001224775"/>
    </source>
</evidence>
<dbReference type="InterPro" id="IPR020588">
    <property type="entry name" value="RecA_ATP-bd"/>
</dbReference>
<organism evidence="9 10">
    <name type="scientific">Skeletonema marinoi</name>
    <dbReference type="NCBI Taxonomy" id="267567"/>
    <lineage>
        <taxon>Eukaryota</taxon>
        <taxon>Sar</taxon>
        <taxon>Stramenopiles</taxon>
        <taxon>Ochrophyta</taxon>
        <taxon>Bacillariophyta</taxon>
        <taxon>Coscinodiscophyceae</taxon>
        <taxon>Thalassiosirophycidae</taxon>
        <taxon>Thalassiosirales</taxon>
        <taxon>Skeletonemataceae</taxon>
        <taxon>Skeletonema</taxon>
        <taxon>Skeletonema marinoi-dohrnii complex</taxon>
    </lineage>
</organism>
<dbReference type="GO" id="GO:0007131">
    <property type="term" value="P:reciprocal meiotic recombination"/>
    <property type="evidence" value="ECO:0007669"/>
    <property type="project" value="TreeGrafter"/>
</dbReference>
<evidence type="ECO:0000256" key="4">
    <source>
        <dbReference type="ARBA" id="ARBA00022840"/>
    </source>
</evidence>
<evidence type="ECO:0000256" key="7">
    <source>
        <dbReference type="ARBA" id="ARBA00040674"/>
    </source>
</evidence>
<dbReference type="GO" id="GO:0008821">
    <property type="term" value="F:crossover junction DNA endonuclease activity"/>
    <property type="evidence" value="ECO:0007669"/>
    <property type="project" value="TreeGrafter"/>
</dbReference>
<keyword evidence="3" id="KW-0227">DNA damage</keyword>
<dbReference type="Gene3D" id="3.40.50.300">
    <property type="entry name" value="P-loop containing nucleotide triphosphate hydrolases"/>
    <property type="match status" value="1"/>
</dbReference>
<dbReference type="Pfam" id="PF08423">
    <property type="entry name" value="Rad51"/>
    <property type="match status" value="2"/>
</dbReference>
<keyword evidence="5" id="KW-0234">DNA repair</keyword>
<evidence type="ECO:0000259" key="8">
    <source>
        <dbReference type="PROSITE" id="PS50162"/>
    </source>
</evidence>
<dbReference type="GO" id="GO:0000400">
    <property type="term" value="F:four-way junction DNA binding"/>
    <property type="evidence" value="ECO:0007669"/>
    <property type="project" value="TreeGrafter"/>
</dbReference>
<dbReference type="GO" id="GO:0005657">
    <property type="term" value="C:replication fork"/>
    <property type="evidence" value="ECO:0007669"/>
    <property type="project" value="TreeGrafter"/>
</dbReference>
<dbReference type="GO" id="GO:0033063">
    <property type="term" value="C:Rad51B-Rad51C-Rad51D-XRCC2 complex"/>
    <property type="evidence" value="ECO:0007669"/>
    <property type="project" value="TreeGrafter"/>
</dbReference>
<dbReference type="Proteomes" id="UP001224775">
    <property type="component" value="Unassembled WGS sequence"/>
</dbReference>
<sequence length="483" mass="51879">MRIDIKYYGDNVEEMMTVAEAINITQTQQKLLSIPLLSLPLRPSTLTALLRRGFATTGDIMINNTNTMKTGNDDGGIENLAEELGCSVSQSADYVHEINDALYSIGLPPVTANTTIVGRTDGTTKINTATLRSTNNIPATAASLLRSKLNSHMQQNSNSSSTARQIVSFSQPLDMLLGGGFALSELTEIAGLPGSGKTQLAMQLCVDARLPGKYGGVEGCAVVIDAEGSWSGAGVDRLWSLAGALVDHVKSSALRKMEANKAKEMANGGGANTDTTAPEELVPTWFTPESILDGIHIFRVHDESEQTCTLYNLPQFLQDQEEKGKPVKILVIDSLAFHYRVASSINSSNKGNFLSTTTSLTRMAAFLQELASEFDLAVLALNHLTNKLDKDSTGAGGMKLVPALGESWAHSVTSRLMVDFYHRHVPNGASPGGVMGEVRTCSLIKSPHKPNGTACFMITEKGIRGLPPQFIQQAEEAKRARLN</sequence>